<feature type="region of interest" description="Disordered" evidence="1">
    <location>
        <begin position="15"/>
        <end position="46"/>
    </location>
</feature>
<accession>A0A7R8W5J0</accession>
<proteinExistence type="predicted"/>
<protein>
    <submittedName>
        <fullName evidence="2">Uncharacterized protein</fullName>
    </submittedName>
</protein>
<feature type="compositionally biased region" description="Pro residues" evidence="1">
    <location>
        <begin position="32"/>
        <end position="41"/>
    </location>
</feature>
<sequence length="118" mass="12972">MTFSQFLVVLCTQESPRPLNRPPHSMSSAPGFPRPRSPQPPTCLATSPSAAAHSVRQSIKPWDVPASAPVQHKFKDVFFVSPVLCKYCPPVCYDYGILHLIKAILQGGTLILDDFNPL</sequence>
<evidence type="ECO:0000256" key="1">
    <source>
        <dbReference type="SAM" id="MobiDB-lite"/>
    </source>
</evidence>
<reference evidence="2" key="1">
    <citation type="submission" date="2020-11" db="EMBL/GenBank/DDBJ databases">
        <authorList>
            <person name="Tran Van P."/>
        </authorList>
    </citation>
    <scope>NUCLEOTIDE SEQUENCE</scope>
</reference>
<organism evidence="2">
    <name type="scientific">Cyprideis torosa</name>
    <dbReference type="NCBI Taxonomy" id="163714"/>
    <lineage>
        <taxon>Eukaryota</taxon>
        <taxon>Metazoa</taxon>
        <taxon>Ecdysozoa</taxon>
        <taxon>Arthropoda</taxon>
        <taxon>Crustacea</taxon>
        <taxon>Oligostraca</taxon>
        <taxon>Ostracoda</taxon>
        <taxon>Podocopa</taxon>
        <taxon>Podocopida</taxon>
        <taxon>Cytherocopina</taxon>
        <taxon>Cytheroidea</taxon>
        <taxon>Cytherideidae</taxon>
        <taxon>Cyprideis</taxon>
    </lineage>
</organism>
<evidence type="ECO:0000313" key="2">
    <source>
        <dbReference type="EMBL" id="CAD7222848.1"/>
    </source>
</evidence>
<gene>
    <name evidence="2" type="ORF">CTOB1V02_LOCUS845</name>
</gene>
<dbReference type="AlphaFoldDB" id="A0A7R8W5J0"/>
<dbReference type="EMBL" id="OB660112">
    <property type="protein sequence ID" value="CAD7222848.1"/>
    <property type="molecule type" value="Genomic_DNA"/>
</dbReference>
<name>A0A7R8W5J0_9CRUS</name>